<dbReference type="Pfam" id="PF22936">
    <property type="entry name" value="Pol_BBD"/>
    <property type="match status" value="1"/>
</dbReference>
<dbReference type="InterPro" id="IPR054722">
    <property type="entry name" value="PolX-like_BBD"/>
</dbReference>
<protein>
    <recommendedName>
        <fullName evidence="1">Retrovirus-related Pol polyprotein from transposon TNT 1-94-like beta-barrel domain-containing protein</fullName>
    </recommendedName>
</protein>
<sequence length="101" mass="10969">MTKNQNFWFLDSGCSKHMTGDLSLLSSFTKKNGGYVTFGDNAKGKIMGIGNIGNSSSPIIENVLLVDSLKHNLLSISQLCDKGYKVIFESSNCLIENACSK</sequence>
<reference evidence="3" key="1">
    <citation type="submission" date="2016-06" db="EMBL/GenBank/DDBJ databases">
        <title>Parallel loss of symbiosis genes in relatives of nitrogen-fixing non-legume Parasponia.</title>
        <authorList>
            <person name="Van Velzen R."/>
            <person name="Holmer R."/>
            <person name="Bu F."/>
            <person name="Rutten L."/>
            <person name="Van Zeijl A."/>
            <person name="Liu W."/>
            <person name="Santuari L."/>
            <person name="Cao Q."/>
            <person name="Sharma T."/>
            <person name="Shen D."/>
            <person name="Roswanjaya Y."/>
            <person name="Wardhani T."/>
            <person name="Kalhor M.S."/>
            <person name="Jansen J."/>
            <person name="Van den Hoogen J."/>
            <person name="Gungor B."/>
            <person name="Hartog M."/>
            <person name="Hontelez J."/>
            <person name="Verver J."/>
            <person name="Yang W.-C."/>
            <person name="Schijlen E."/>
            <person name="Repin R."/>
            <person name="Schilthuizen M."/>
            <person name="Schranz E."/>
            <person name="Heidstra R."/>
            <person name="Miyata K."/>
            <person name="Fedorova E."/>
            <person name="Kohlen W."/>
            <person name="Bisseling T."/>
            <person name="Smit S."/>
            <person name="Geurts R."/>
        </authorList>
    </citation>
    <scope>NUCLEOTIDE SEQUENCE [LARGE SCALE GENOMIC DNA]</scope>
    <source>
        <strain evidence="3">cv. RG33-2</strain>
    </source>
</reference>
<dbReference type="EMBL" id="JXTC01000785">
    <property type="protein sequence ID" value="PON37546.1"/>
    <property type="molecule type" value="Genomic_DNA"/>
</dbReference>
<keyword evidence="3" id="KW-1185">Reference proteome</keyword>
<name>A0A2P5ALV4_TREOI</name>
<gene>
    <name evidence="2" type="ORF">TorRG33x02_347160</name>
</gene>
<dbReference type="InParanoid" id="A0A2P5ALV4"/>
<evidence type="ECO:0000313" key="2">
    <source>
        <dbReference type="EMBL" id="PON37546.1"/>
    </source>
</evidence>
<dbReference type="AlphaFoldDB" id="A0A2P5ALV4"/>
<accession>A0A2P5ALV4</accession>
<evidence type="ECO:0000259" key="1">
    <source>
        <dbReference type="Pfam" id="PF22936"/>
    </source>
</evidence>
<feature type="domain" description="Retrovirus-related Pol polyprotein from transposon TNT 1-94-like beta-barrel" evidence="1">
    <location>
        <begin position="8"/>
        <end position="84"/>
    </location>
</feature>
<dbReference type="OrthoDB" id="1194665at2759"/>
<comment type="caution">
    <text evidence="2">The sequence shown here is derived from an EMBL/GenBank/DDBJ whole genome shotgun (WGS) entry which is preliminary data.</text>
</comment>
<evidence type="ECO:0000313" key="3">
    <source>
        <dbReference type="Proteomes" id="UP000237000"/>
    </source>
</evidence>
<feature type="non-terminal residue" evidence="2">
    <location>
        <position position="101"/>
    </location>
</feature>
<proteinExistence type="predicted"/>
<organism evidence="2 3">
    <name type="scientific">Trema orientale</name>
    <name type="common">Charcoal tree</name>
    <name type="synonym">Celtis orientalis</name>
    <dbReference type="NCBI Taxonomy" id="63057"/>
    <lineage>
        <taxon>Eukaryota</taxon>
        <taxon>Viridiplantae</taxon>
        <taxon>Streptophyta</taxon>
        <taxon>Embryophyta</taxon>
        <taxon>Tracheophyta</taxon>
        <taxon>Spermatophyta</taxon>
        <taxon>Magnoliopsida</taxon>
        <taxon>eudicotyledons</taxon>
        <taxon>Gunneridae</taxon>
        <taxon>Pentapetalae</taxon>
        <taxon>rosids</taxon>
        <taxon>fabids</taxon>
        <taxon>Rosales</taxon>
        <taxon>Cannabaceae</taxon>
        <taxon>Trema</taxon>
    </lineage>
</organism>
<dbReference type="Proteomes" id="UP000237000">
    <property type="component" value="Unassembled WGS sequence"/>
</dbReference>